<protein>
    <recommendedName>
        <fullName evidence="3">DUF1479 domain protein</fullName>
    </recommendedName>
</protein>
<gene>
    <name evidence="1" type="ORF">JMJ35_008635</name>
</gene>
<evidence type="ECO:0008006" key="3">
    <source>
        <dbReference type="Google" id="ProtNLM"/>
    </source>
</evidence>
<dbReference type="InterPro" id="IPR027443">
    <property type="entry name" value="IPNS-like_sf"/>
</dbReference>
<organism evidence="1 2">
    <name type="scientific">Cladonia borealis</name>
    <dbReference type="NCBI Taxonomy" id="184061"/>
    <lineage>
        <taxon>Eukaryota</taxon>
        <taxon>Fungi</taxon>
        <taxon>Dikarya</taxon>
        <taxon>Ascomycota</taxon>
        <taxon>Pezizomycotina</taxon>
        <taxon>Lecanoromycetes</taxon>
        <taxon>OSLEUM clade</taxon>
        <taxon>Lecanoromycetidae</taxon>
        <taxon>Lecanorales</taxon>
        <taxon>Lecanorineae</taxon>
        <taxon>Cladoniaceae</taxon>
        <taxon>Cladonia</taxon>
    </lineage>
</organism>
<keyword evidence="2" id="KW-1185">Reference proteome</keyword>
<proteinExistence type="predicted"/>
<dbReference type="PANTHER" id="PTHR30613:SF1">
    <property type="entry name" value="DUF1479 DOMAIN PROTEIN (AFU_ORTHOLOGUE AFUA_5G09280)"/>
    <property type="match status" value="1"/>
</dbReference>
<evidence type="ECO:0000313" key="1">
    <source>
        <dbReference type="EMBL" id="KAK0509264.1"/>
    </source>
</evidence>
<comment type="caution">
    <text evidence="1">The sequence shown here is derived from an EMBL/GenBank/DDBJ whole genome shotgun (WGS) entry which is preliminary data.</text>
</comment>
<dbReference type="SUPFAM" id="SSF51197">
    <property type="entry name" value="Clavaminate synthase-like"/>
    <property type="match status" value="1"/>
</dbReference>
<dbReference type="PANTHER" id="PTHR30613">
    <property type="entry name" value="UNCHARACTERIZED PROTEIN YBIU-RELATED"/>
    <property type="match status" value="1"/>
</dbReference>
<sequence>MLKLPSLQTIRAPMHLGALRRATTISKPERTSKPAGDISSVFPSLSGAVSAPLPPRFADLKRQLIHGHEDQLRDSWQRLLAKLREETEVIKALGSRVVPELSFRDLDNVEKRTAFRDELRNRGVAVIRGVVAEQEALDWKELAKRYIQNNPTTKGFPAEKPAVYELYWSPSQILARAHPNMLKAQSFLMSHWHSANKSALVSTAHPVAYADRIRIRQPGDAGFALGPHVDGGSCERWEYTGYGRGGVYNDIFQGNWEAYDPWESSCRLSAVSDLYNGPGASSMFRMYQGWLSMSITGPGEGTLKVNPLFNKATAYYLLRPFFQPRRDPSDVGPAFLDANNWQLEDQTTSVLQGAVPANCQELSDALHPHLGLWDTMVHVPTVRPGDYVAWHCDTIHAVDKTHAGTTDSSVIYIPACPLTETNAEYMKRQREAFLEGTPAPDFPSGVGESEYLGRLTPDFVMRNINIDAQRAMGLAKFHQERQDLPKEERQMLQRANGILGFV</sequence>
<dbReference type="Proteomes" id="UP001166286">
    <property type="component" value="Unassembled WGS sequence"/>
</dbReference>
<dbReference type="AlphaFoldDB" id="A0AA39V2Z1"/>
<dbReference type="InterPro" id="IPR010856">
    <property type="entry name" value="Gig2-like"/>
</dbReference>
<evidence type="ECO:0000313" key="2">
    <source>
        <dbReference type="Proteomes" id="UP001166286"/>
    </source>
</evidence>
<dbReference type="EMBL" id="JAFEKC020000019">
    <property type="protein sequence ID" value="KAK0509264.1"/>
    <property type="molecule type" value="Genomic_DNA"/>
</dbReference>
<reference evidence="1" key="1">
    <citation type="submission" date="2023-03" db="EMBL/GenBank/DDBJ databases">
        <title>Complete genome of Cladonia borealis.</title>
        <authorList>
            <person name="Park H."/>
        </authorList>
    </citation>
    <scope>NUCLEOTIDE SEQUENCE</scope>
    <source>
        <strain evidence="1">ANT050790</strain>
    </source>
</reference>
<accession>A0AA39V2Z1</accession>
<dbReference type="Gene3D" id="2.60.120.330">
    <property type="entry name" value="B-lactam Antibiotic, Isopenicillin N Synthase, Chain"/>
    <property type="match status" value="1"/>
</dbReference>
<name>A0AA39V2Z1_9LECA</name>
<dbReference type="Pfam" id="PF07350">
    <property type="entry name" value="Gig2-like"/>
    <property type="match status" value="1"/>
</dbReference>